<comment type="similarity">
    <text evidence="1">Belongs to the outer membrane factor (OMF) (TC 1.B.17) family.</text>
</comment>
<gene>
    <name evidence="3" type="ORF">V3330_06220</name>
</gene>
<feature type="signal peptide" evidence="2">
    <location>
        <begin position="1"/>
        <end position="19"/>
    </location>
</feature>
<dbReference type="AlphaFoldDB" id="A0AAW9RBA3"/>
<proteinExistence type="inferred from homology"/>
<name>A0AAW9RBA3_9GAMM</name>
<evidence type="ECO:0000256" key="2">
    <source>
        <dbReference type="SAM" id="SignalP"/>
    </source>
</evidence>
<sequence length="411" mass="44299">MLRFLIVCFALTAPWSALAATLTLEDALERALTSHPDLQSRQAETDALAADRDHRALPTHWSAGVEYESAPAPGGGSGLDDGELTLRLSRLIERGGKRDLRQAAGQARVDYAALEMRLRRLELAAETVRRFTAAIAAHDRLALAGEQLELATHLLRQVEHRVAAARSPAAEEYSARAELGRARASLAHQEGARAAAWAGLAALWGGEGPEIDTLEGDLFALPTVPDATAVRQSLQRNPDVLRQVAATAVASAESALARATQTPDISASAGLRYFGETDDAGFVLEFSLPLGTASRAEPAVRAAEQRTTASHLAQTARLREVNGVAMRLLAELEARRNELQIYQESVIPEARAAVEAYRLGFEAGRHSFLTVADAQRRLSEARAQAIATAAAFHRLMTELEQLTYTVQGEQP</sequence>
<evidence type="ECO:0000256" key="1">
    <source>
        <dbReference type="ARBA" id="ARBA00007613"/>
    </source>
</evidence>
<dbReference type="GO" id="GO:0015562">
    <property type="term" value="F:efflux transmembrane transporter activity"/>
    <property type="evidence" value="ECO:0007669"/>
    <property type="project" value="InterPro"/>
</dbReference>
<organism evidence="3 4">
    <name type="scientific">Elongatibacter sediminis</name>
    <dbReference type="NCBI Taxonomy" id="3119006"/>
    <lineage>
        <taxon>Bacteria</taxon>
        <taxon>Pseudomonadati</taxon>
        <taxon>Pseudomonadota</taxon>
        <taxon>Gammaproteobacteria</taxon>
        <taxon>Chromatiales</taxon>
        <taxon>Wenzhouxiangellaceae</taxon>
        <taxon>Elongatibacter</taxon>
    </lineage>
</organism>
<dbReference type="EMBL" id="JAZHOG010000003">
    <property type="protein sequence ID" value="MEJ8567217.1"/>
    <property type="molecule type" value="Genomic_DNA"/>
</dbReference>
<dbReference type="InterPro" id="IPR010131">
    <property type="entry name" value="MdtP/NodT-like"/>
</dbReference>
<evidence type="ECO:0000313" key="4">
    <source>
        <dbReference type="Proteomes" id="UP001359886"/>
    </source>
</evidence>
<dbReference type="Pfam" id="PF02321">
    <property type="entry name" value="OEP"/>
    <property type="match status" value="2"/>
</dbReference>
<keyword evidence="4" id="KW-1185">Reference proteome</keyword>
<dbReference type="RefSeq" id="WP_354694531.1">
    <property type="nucleotide sequence ID" value="NZ_JAZHOG010000003.1"/>
</dbReference>
<dbReference type="SUPFAM" id="SSF56954">
    <property type="entry name" value="Outer membrane efflux proteins (OEP)"/>
    <property type="match status" value="1"/>
</dbReference>
<evidence type="ECO:0000313" key="3">
    <source>
        <dbReference type="EMBL" id="MEJ8567217.1"/>
    </source>
</evidence>
<dbReference type="PANTHER" id="PTHR30203">
    <property type="entry name" value="OUTER MEMBRANE CATION EFFLUX PROTEIN"/>
    <property type="match status" value="1"/>
</dbReference>
<dbReference type="InterPro" id="IPR003423">
    <property type="entry name" value="OMP_efflux"/>
</dbReference>
<dbReference type="Gene3D" id="1.20.1600.10">
    <property type="entry name" value="Outer membrane efflux proteins (OEP)"/>
    <property type="match status" value="1"/>
</dbReference>
<feature type="chain" id="PRO_5043981826" evidence="2">
    <location>
        <begin position="20"/>
        <end position="411"/>
    </location>
</feature>
<dbReference type="Proteomes" id="UP001359886">
    <property type="component" value="Unassembled WGS sequence"/>
</dbReference>
<protein>
    <submittedName>
        <fullName evidence="3">TolC family protein</fullName>
    </submittedName>
</protein>
<keyword evidence="2" id="KW-0732">Signal</keyword>
<dbReference type="PANTHER" id="PTHR30203:SF24">
    <property type="entry name" value="BLR4935 PROTEIN"/>
    <property type="match status" value="1"/>
</dbReference>
<reference evidence="3 4" key="1">
    <citation type="submission" date="2024-02" db="EMBL/GenBank/DDBJ databases">
        <title>A novel Wenzhouxiangellaceae bacterium, isolated from coastal sediments.</title>
        <authorList>
            <person name="Du Z.-J."/>
            <person name="Ye Y.-Q."/>
            <person name="Zhang X.-Y."/>
        </authorList>
    </citation>
    <scope>NUCLEOTIDE SEQUENCE [LARGE SCALE GENOMIC DNA]</scope>
    <source>
        <strain evidence="3 4">CH-27</strain>
    </source>
</reference>
<accession>A0AAW9RBA3</accession>
<comment type="caution">
    <text evidence="3">The sequence shown here is derived from an EMBL/GenBank/DDBJ whole genome shotgun (WGS) entry which is preliminary data.</text>
</comment>